<organism evidence="2 3">
    <name type="scientific">Metarhizium anisopliae BRIP 53293</name>
    <dbReference type="NCBI Taxonomy" id="1291518"/>
    <lineage>
        <taxon>Eukaryota</taxon>
        <taxon>Fungi</taxon>
        <taxon>Dikarya</taxon>
        <taxon>Ascomycota</taxon>
        <taxon>Pezizomycotina</taxon>
        <taxon>Sordariomycetes</taxon>
        <taxon>Hypocreomycetidae</taxon>
        <taxon>Hypocreales</taxon>
        <taxon>Clavicipitaceae</taxon>
        <taxon>Metarhizium</taxon>
    </lineage>
</organism>
<evidence type="ECO:0000313" key="3">
    <source>
        <dbReference type="Proteomes" id="UP000054544"/>
    </source>
</evidence>
<protein>
    <submittedName>
        <fullName evidence="2">Uncharacterized protein</fullName>
    </submittedName>
</protein>
<gene>
    <name evidence="2" type="ORF">H634G_06832</name>
</gene>
<reference evidence="3" key="1">
    <citation type="journal article" date="2014" name="BMC Genomics">
        <title>The genome sequence of the biocontrol fungus Metarhizium anisopliae and comparative genomics of Metarhizium species.</title>
        <authorList>
            <person name="Pattemore J.A."/>
            <person name="Hane J.K."/>
            <person name="Williams A.H."/>
            <person name="Wilson B.A."/>
            <person name="Stodart B.J."/>
            <person name="Ash G.J."/>
        </authorList>
    </citation>
    <scope>NUCLEOTIDE SEQUENCE [LARGE SCALE GENOMIC DNA]</scope>
    <source>
        <strain evidence="3">BRIP 53293</strain>
    </source>
</reference>
<sequence>MSKIPTLRSLNMIEYRKSPRFEYAPMDISRYTRRSALQPPRIRAQAPQQSQEPQAQPQETIEQPAPAKPSSPAPSNEGVYEGLADLVPDVLAMDRFLDSSSTSGTTNTPQATPSPAPSETQSTKQKPKEEASNGLGQPAEEQSQNTQQPSAEQATSVDESDEGGYYMLSAAAAYARLAIPEVDEEENELVIKSALKFHNDDVAKHNARIYHGDKWARLQPLRSETCYNLIDSCLGGCELEDFPHHAYGLRLLTDAELNGLLGHLRSNVRLDSARIVKINWILERWTNWTHL</sequence>
<dbReference type="EMBL" id="KE384737">
    <property type="protein sequence ID" value="KJK77865.1"/>
    <property type="molecule type" value="Genomic_DNA"/>
</dbReference>
<feature type="compositionally biased region" description="Polar residues" evidence="1">
    <location>
        <begin position="98"/>
        <end position="124"/>
    </location>
</feature>
<name>A0A0D9NZ57_METAN</name>
<dbReference type="AlphaFoldDB" id="A0A0D9NZ57"/>
<keyword evidence="3" id="KW-1185">Reference proteome</keyword>
<feature type="region of interest" description="Disordered" evidence="1">
    <location>
        <begin position="98"/>
        <end position="160"/>
    </location>
</feature>
<feature type="compositionally biased region" description="Low complexity" evidence="1">
    <location>
        <begin position="36"/>
        <end position="65"/>
    </location>
</feature>
<proteinExistence type="predicted"/>
<evidence type="ECO:0000313" key="2">
    <source>
        <dbReference type="EMBL" id="KJK77865.1"/>
    </source>
</evidence>
<dbReference type="OrthoDB" id="4940550at2759"/>
<dbReference type="Proteomes" id="UP000054544">
    <property type="component" value="Unassembled WGS sequence"/>
</dbReference>
<feature type="compositionally biased region" description="Polar residues" evidence="1">
    <location>
        <begin position="140"/>
        <end position="157"/>
    </location>
</feature>
<feature type="region of interest" description="Disordered" evidence="1">
    <location>
        <begin position="19"/>
        <end position="84"/>
    </location>
</feature>
<evidence type="ECO:0000256" key="1">
    <source>
        <dbReference type="SAM" id="MobiDB-lite"/>
    </source>
</evidence>
<accession>A0A0D9NZ57</accession>